<proteinExistence type="predicted"/>
<gene>
    <name evidence="1" type="ORF">HMPREF1978_00505</name>
</gene>
<accession>U1Q5M9</accession>
<protein>
    <submittedName>
        <fullName evidence="1">Uncharacterized protein</fullName>
    </submittedName>
</protein>
<comment type="caution">
    <text evidence="1">The sequence shown here is derived from an EMBL/GenBank/DDBJ whole genome shotgun (WGS) entry which is preliminary data.</text>
</comment>
<dbReference type="EMBL" id="AWSC01000017">
    <property type="protein sequence ID" value="ERH17459.1"/>
    <property type="molecule type" value="Genomic_DNA"/>
</dbReference>
<reference evidence="1 2" key="1">
    <citation type="submission" date="2013-08" db="EMBL/GenBank/DDBJ databases">
        <authorList>
            <person name="Weinstock G."/>
            <person name="Sodergren E."/>
            <person name="Wylie T."/>
            <person name="Fulton L."/>
            <person name="Fulton R."/>
            <person name="Fronick C."/>
            <person name="O'Laughlin M."/>
            <person name="Godfrey J."/>
            <person name="Miner T."/>
            <person name="Herter B."/>
            <person name="Appelbaum E."/>
            <person name="Cordes M."/>
            <person name="Lek S."/>
            <person name="Wollam A."/>
            <person name="Pepin K.H."/>
            <person name="Palsikar V.B."/>
            <person name="Mitreva M."/>
            <person name="Wilson R.K."/>
        </authorList>
    </citation>
    <scope>NUCLEOTIDE SEQUENCE [LARGE SCALE GENOMIC DNA]</scope>
    <source>
        <strain evidence="1 2">F0530</strain>
    </source>
</reference>
<evidence type="ECO:0000313" key="2">
    <source>
        <dbReference type="Proteomes" id="UP000016481"/>
    </source>
</evidence>
<sequence length="55" mass="5824">MAGAIRLLCTHSAARVRTCPAQGSSPALTDLAALAGAWAGSFWPYQAPIFAHQRR</sequence>
<dbReference type="HOGENOM" id="CLU_3021393_0_0_11"/>
<dbReference type="PATRIC" id="fig|1321817.3.peg.440"/>
<dbReference type="AlphaFoldDB" id="U1Q5M9"/>
<name>U1Q5M9_9ACTO</name>
<evidence type="ECO:0000313" key="1">
    <source>
        <dbReference type="EMBL" id="ERH17459.1"/>
    </source>
</evidence>
<dbReference type="Proteomes" id="UP000016481">
    <property type="component" value="Unassembled WGS sequence"/>
</dbReference>
<organism evidence="1 2">
    <name type="scientific">Actinomyces graevenitzii F0530</name>
    <dbReference type="NCBI Taxonomy" id="1321817"/>
    <lineage>
        <taxon>Bacteria</taxon>
        <taxon>Bacillati</taxon>
        <taxon>Actinomycetota</taxon>
        <taxon>Actinomycetes</taxon>
        <taxon>Actinomycetales</taxon>
        <taxon>Actinomycetaceae</taxon>
        <taxon>Actinomyces</taxon>
    </lineage>
</organism>